<sequence length="192" mass="20860">MRIFNRIIVVLLLAALVALGIATVFYAFDLAGYRLANLPNALGLTGVVQSFSSFVGNVESGNLNPLDYVVLGAIALLGLILLILELKPPSPRRVRMQEGTYITRSAVRDEVSTATENNPEVLQSDVDVAAQRRPGAKVDVTASVRRGEDTSRLQSEVRNSVQEHLGRVGVPVSNLNVRIAESDPRQTKTRVK</sequence>
<keyword evidence="3" id="KW-1185">Reference proteome</keyword>
<keyword evidence="1" id="KW-1133">Transmembrane helix</keyword>
<dbReference type="KEGG" id="rmar:GBA65_03695"/>
<dbReference type="AlphaFoldDB" id="A0A6G8PU85"/>
<evidence type="ECO:0008006" key="4">
    <source>
        <dbReference type="Google" id="ProtNLM"/>
    </source>
</evidence>
<organism evidence="2 3">
    <name type="scientific">Rubrobacter marinus</name>
    <dbReference type="NCBI Taxonomy" id="2653852"/>
    <lineage>
        <taxon>Bacteria</taxon>
        <taxon>Bacillati</taxon>
        <taxon>Actinomycetota</taxon>
        <taxon>Rubrobacteria</taxon>
        <taxon>Rubrobacterales</taxon>
        <taxon>Rubrobacteraceae</taxon>
        <taxon>Rubrobacter</taxon>
    </lineage>
</organism>
<keyword evidence="1" id="KW-0812">Transmembrane</keyword>
<accession>A0A6G8PU85</accession>
<dbReference type="EMBL" id="CP045121">
    <property type="protein sequence ID" value="QIN77767.1"/>
    <property type="molecule type" value="Genomic_DNA"/>
</dbReference>
<proteinExistence type="predicted"/>
<evidence type="ECO:0000313" key="2">
    <source>
        <dbReference type="EMBL" id="QIN77767.1"/>
    </source>
</evidence>
<dbReference type="RefSeq" id="WP_166395448.1">
    <property type="nucleotide sequence ID" value="NZ_CP045121.1"/>
</dbReference>
<dbReference type="Proteomes" id="UP000502706">
    <property type="component" value="Chromosome"/>
</dbReference>
<name>A0A6G8PU85_9ACTN</name>
<reference evidence="2 3" key="1">
    <citation type="submission" date="2019-10" db="EMBL/GenBank/DDBJ databases">
        <title>Rubrobacter sp nov SCSIO 52915 isolated from a deep-sea sediment in the South China Sea.</title>
        <authorList>
            <person name="Chen R.W."/>
        </authorList>
    </citation>
    <scope>NUCLEOTIDE SEQUENCE [LARGE SCALE GENOMIC DNA]</scope>
    <source>
        <strain evidence="2 3">SCSIO 52915</strain>
    </source>
</reference>
<keyword evidence="1" id="KW-0472">Membrane</keyword>
<evidence type="ECO:0000256" key="1">
    <source>
        <dbReference type="SAM" id="Phobius"/>
    </source>
</evidence>
<evidence type="ECO:0000313" key="3">
    <source>
        <dbReference type="Proteomes" id="UP000502706"/>
    </source>
</evidence>
<feature type="transmembrane region" description="Helical" evidence="1">
    <location>
        <begin position="68"/>
        <end position="86"/>
    </location>
</feature>
<protein>
    <recommendedName>
        <fullName evidence="4">Alkaline shock response membrane anchor protein AmaP</fullName>
    </recommendedName>
</protein>
<gene>
    <name evidence="2" type="ORF">GBA65_03695</name>
</gene>